<evidence type="ECO:0000256" key="1">
    <source>
        <dbReference type="ARBA" id="ARBA00022737"/>
    </source>
</evidence>
<dbReference type="AlphaFoldDB" id="A0A165XXE9"/>
<organism evidence="5">
    <name type="scientific">Athelia psychrophila</name>
    <dbReference type="NCBI Taxonomy" id="1759441"/>
    <lineage>
        <taxon>Eukaryota</taxon>
        <taxon>Fungi</taxon>
        <taxon>Dikarya</taxon>
        <taxon>Basidiomycota</taxon>
        <taxon>Agaricomycotina</taxon>
        <taxon>Agaricomycetes</taxon>
        <taxon>Agaricomycetidae</taxon>
        <taxon>Atheliales</taxon>
        <taxon>Atheliaceae</taxon>
        <taxon>Athelia</taxon>
    </lineage>
</organism>
<dbReference type="InterPro" id="IPR056884">
    <property type="entry name" value="NPHP3-like_N"/>
</dbReference>
<dbReference type="Pfam" id="PF24883">
    <property type="entry name" value="NPHP3_N"/>
    <property type="match status" value="1"/>
</dbReference>
<feature type="domain" description="Nephrocystin 3-like N-terminal" evidence="4">
    <location>
        <begin position="259"/>
        <end position="425"/>
    </location>
</feature>
<keyword evidence="1" id="KW-0677">Repeat</keyword>
<feature type="region of interest" description="Disordered" evidence="3">
    <location>
        <begin position="758"/>
        <end position="790"/>
    </location>
</feature>
<dbReference type="PANTHER" id="PTHR10039:SF14">
    <property type="entry name" value="NACHT DOMAIN-CONTAINING PROTEIN"/>
    <property type="match status" value="1"/>
</dbReference>
<name>A0A165XXE9_9AGAM</name>
<evidence type="ECO:0000259" key="4">
    <source>
        <dbReference type="Pfam" id="PF24883"/>
    </source>
</evidence>
<reference evidence="5" key="1">
    <citation type="journal article" date="2016" name="Mol. Biol. Evol.">
        <title>Comparative Genomics of Early-Diverging Mushroom-Forming Fungi Provides Insights into the Origins of Lignocellulose Decay Capabilities.</title>
        <authorList>
            <person name="Nagy L.G."/>
            <person name="Riley R."/>
            <person name="Tritt A."/>
            <person name="Adam C."/>
            <person name="Daum C."/>
            <person name="Floudas D."/>
            <person name="Sun H."/>
            <person name="Yadav J.S."/>
            <person name="Pangilinan J."/>
            <person name="Larsson K.H."/>
            <person name="Matsuura K."/>
            <person name="Barry K."/>
            <person name="Labutti K."/>
            <person name="Kuo R."/>
            <person name="Ohm R.A."/>
            <person name="Bhattacharya S.S."/>
            <person name="Shirouzu T."/>
            <person name="Yoshinaga Y."/>
            <person name="Martin F.M."/>
            <person name="Grigoriev I.V."/>
            <person name="Hibbett D.S."/>
        </authorList>
    </citation>
    <scope>NUCLEOTIDE SEQUENCE [LARGE SCALE GENOMIC DNA]</scope>
    <source>
        <strain evidence="5">CBS 109695</strain>
    </source>
</reference>
<dbReference type="SUPFAM" id="SSF52540">
    <property type="entry name" value="P-loop containing nucleoside triphosphate hydrolases"/>
    <property type="match status" value="1"/>
</dbReference>
<evidence type="ECO:0000256" key="2">
    <source>
        <dbReference type="SAM" id="Coils"/>
    </source>
</evidence>
<dbReference type="EMBL" id="KV417710">
    <property type="protein sequence ID" value="KZP08995.1"/>
    <property type="molecule type" value="Genomic_DNA"/>
</dbReference>
<keyword evidence="2" id="KW-0175">Coiled coil</keyword>
<feature type="coiled-coil region" evidence="2">
    <location>
        <begin position="194"/>
        <end position="221"/>
    </location>
</feature>
<dbReference type="STRING" id="436010.A0A165XXE9"/>
<proteinExistence type="predicted"/>
<dbReference type="OrthoDB" id="7464126at2759"/>
<evidence type="ECO:0000256" key="3">
    <source>
        <dbReference type="SAM" id="MobiDB-lite"/>
    </source>
</evidence>
<accession>A0A165XXE9</accession>
<dbReference type="PANTHER" id="PTHR10039">
    <property type="entry name" value="AMELOGENIN"/>
    <property type="match status" value="1"/>
</dbReference>
<sequence>MFNHLERFFKSLWDKFQKDELARKQISSSPSWEFDPDFFKAMSRWNRKHPESSLKSVMDKICTVIGESSADVMEFIPDSPFPARALVKALVPLLKLGKKISDAKSTVFEFAKQVAEWLDQIQANLKGNEKGCFSRVTIENLVPCRLDDGRWSSITHGLAVAKEIEDFKARIASARALFMDVSSINVAGGIDAILEEIEKIRQHQKDQLEDIRNKLDAQNQARARETYLARMLKTVADPTYMNQAKLPCDKETRVEVLAEIMEWRDDKSDESQGFLWLTGDPGAGKSAITASIARACKDDKTLWAQFFINRNNVETTNPTLYFPSIARQFIDHSAHPDVAIAIVEALERQPSLVNGISSTQASQLFVNAFTIACASNQKQPVVVVIDGLDETDPEKLSETAQIFSQIFSSLSGQTTRNAKVLIASRTDDDISTPFAKMMDPRHVKHIHLDTSAPSSIRDVSAYLGKQLARIVEENDLNWLEWPGEARMEALCDRASGLFIWAVTVAKFFQDQIHDIGTECLNDLIDAFSAKGTGNINVLYWKVLQLAYKETEDPWRFETFRRIVGCVAGLKEPLPISAISKLLDLRRDASSSPVDVLKIFRQMRTVLVAGADAVDGKTVPRLHKSFFEFITSNHADPNFRVDIHNASGELALQSIRQLRYIFEPGESGAPNTPESRYALRFWGSHLGQAEKVVSGLCVLRPNRGFKFSNLDTIFNRDQTQFWETDDPPMEVDMVTTLLSFGTPSHQLISISDGKLISKPLTRSLPSSGAPPGHHAQSTNAASGSPVVRHGLPGLPQTMTEPFFFNVTGGWSGNDNDSGSGSGTQMEWIPFDHGEGSDDFKGYLWAFVGSALIRSNGPDSVVILDLRGTDYRQ</sequence>
<dbReference type="Gene3D" id="3.40.50.300">
    <property type="entry name" value="P-loop containing nucleotide triphosphate hydrolases"/>
    <property type="match status" value="1"/>
</dbReference>
<evidence type="ECO:0000313" key="5">
    <source>
        <dbReference type="EMBL" id="KZP08995.1"/>
    </source>
</evidence>
<dbReference type="InterPro" id="IPR027417">
    <property type="entry name" value="P-loop_NTPase"/>
</dbReference>
<protein>
    <recommendedName>
        <fullName evidence="4">Nephrocystin 3-like N-terminal domain-containing protein</fullName>
    </recommendedName>
</protein>
<gene>
    <name evidence="5" type="ORF">FIBSPDRAFT_938710</name>
</gene>